<keyword evidence="6" id="KW-0521">NADP</keyword>
<dbReference type="PANTHER" id="PTHR10491:SF4">
    <property type="entry name" value="METHIONINE ADENOSYLTRANSFERASE 2 SUBUNIT BETA"/>
    <property type="match status" value="1"/>
</dbReference>
<name>A0A291M4Y8_9RHOB</name>
<evidence type="ECO:0000256" key="2">
    <source>
        <dbReference type="ARBA" id="ARBA00010944"/>
    </source>
</evidence>
<dbReference type="GO" id="GO:0008831">
    <property type="term" value="F:dTDP-4-dehydrorhamnose reductase activity"/>
    <property type="evidence" value="ECO:0007669"/>
    <property type="project" value="UniProtKB-EC"/>
</dbReference>
<dbReference type="CDD" id="cd05254">
    <property type="entry name" value="dTDP_HR_like_SDR_e"/>
    <property type="match status" value="1"/>
</dbReference>
<dbReference type="OrthoDB" id="9803892at2"/>
<dbReference type="KEGG" id="cmag:CBW24_18035"/>
<feature type="domain" description="RmlD-like substrate binding" evidence="7">
    <location>
        <begin position="4"/>
        <end position="281"/>
    </location>
</feature>
<dbReference type="Gene3D" id="3.90.25.10">
    <property type="entry name" value="UDP-galactose 4-epimerase, domain 1"/>
    <property type="match status" value="1"/>
</dbReference>
<sequence>MRDLLIFGATGQVARELARLVPEARFLDRAAVDLSDAEACRSAVLDSGARRIINAAAYTAVDKAESEPDLAHAINATAPGIMAKAAREIDASFVHISTDYVFDGSGNGPWAPSDTPTPLGMYGRTKLAGERAVTAAGGRRAILRTSWVFSAHGQNFVKTMLRLSETRDALNVVDDQIGGPTSAASIARAVLTISEQLHDGTAPSGIYHFSGAPDTNWAGFAQAIFAAASRNVAVTPIPSREYPTPAPRPLNSRLDCALTEQTFGIARSDWRDDLNQTLHELGARD</sequence>
<evidence type="ECO:0000256" key="3">
    <source>
        <dbReference type="ARBA" id="ARBA00012929"/>
    </source>
</evidence>
<dbReference type="PANTHER" id="PTHR10491">
    <property type="entry name" value="DTDP-4-DEHYDRORHAMNOSE REDUCTASE"/>
    <property type="match status" value="1"/>
</dbReference>
<dbReference type="Proteomes" id="UP000219050">
    <property type="component" value="Plasmid pDY25-F"/>
</dbReference>
<keyword evidence="8" id="KW-0614">Plasmid</keyword>
<accession>A0A291M4Y8</accession>
<dbReference type="UniPathway" id="UPA00124"/>
<dbReference type="InterPro" id="IPR029903">
    <property type="entry name" value="RmlD-like-bd"/>
</dbReference>
<gene>
    <name evidence="8" type="ORF">CBW24_18035</name>
</gene>
<comment type="catalytic activity">
    <reaction evidence="5 6">
        <text>dTDP-beta-L-rhamnose + NADP(+) = dTDP-4-dehydro-beta-L-rhamnose + NADPH + H(+)</text>
        <dbReference type="Rhea" id="RHEA:21796"/>
        <dbReference type="ChEBI" id="CHEBI:15378"/>
        <dbReference type="ChEBI" id="CHEBI:57510"/>
        <dbReference type="ChEBI" id="CHEBI:57783"/>
        <dbReference type="ChEBI" id="CHEBI:58349"/>
        <dbReference type="ChEBI" id="CHEBI:62830"/>
        <dbReference type="EC" id="1.1.1.133"/>
    </reaction>
</comment>
<evidence type="ECO:0000256" key="1">
    <source>
        <dbReference type="ARBA" id="ARBA00004781"/>
    </source>
</evidence>
<evidence type="ECO:0000259" key="7">
    <source>
        <dbReference type="Pfam" id="PF04321"/>
    </source>
</evidence>
<evidence type="ECO:0000256" key="6">
    <source>
        <dbReference type="RuleBase" id="RU364082"/>
    </source>
</evidence>
<dbReference type="EC" id="1.1.1.133" evidence="3 6"/>
<protein>
    <recommendedName>
        <fullName evidence="4 6">dTDP-4-dehydrorhamnose reductase</fullName>
        <ecNumber evidence="3 6">1.1.1.133</ecNumber>
    </recommendedName>
</protein>
<dbReference type="InterPro" id="IPR036291">
    <property type="entry name" value="NAD(P)-bd_dom_sf"/>
</dbReference>
<comment type="function">
    <text evidence="6">Catalyzes the reduction of dTDP-6-deoxy-L-lyxo-4-hexulose to yield dTDP-L-rhamnose.</text>
</comment>
<proteinExistence type="inferred from homology"/>
<geneLocation type="plasmid" evidence="9">
    <name>pdy25-f</name>
</geneLocation>
<dbReference type="Gene3D" id="3.40.50.720">
    <property type="entry name" value="NAD(P)-binding Rossmann-like Domain"/>
    <property type="match status" value="1"/>
</dbReference>
<keyword evidence="6" id="KW-0560">Oxidoreductase</keyword>
<dbReference type="AlphaFoldDB" id="A0A291M4Y8"/>
<keyword evidence="9" id="KW-1185">Reference proteome</keyword>
<dbReference type="Pfam" id="PF04321">
    <property type="entry name" value="RmlD_sub_bind"/>
    <property type="match status" value="1"/>
</dbReference>
<evidence type="ECO:0000313" key="8">
    <source>
        <dbReference type="EMBL" id="ATI44043.1"/>
    </source>
</evidence>
<comment type="pathway">
    <text evidence="1 6">Carbohydrate biosynthesis; dTDP-L-rhamnose biosynthesis.</text>
</comment>
<organism evidence="8 9">
    <name type="scientific">Pacificitalea manganoxidans</name>
    <dbReference type="NCBI Taxonomy" id="1411902"/>
    <lineage>
        <taxon>Bacteria</taxon>
        <taxon>Pseudomonadati</taxon>
        <taxon>Pseudomonadota</taxon>
        <taxon>Alphaproteobacteria</taxon>
        <taxon>Rhodobacterales</taxon>
        <taxon>Paracoccaceae</taxon>
        <taxon>Pacificitalea</taxon>
    </lineage>
</organism>
<evidence type="ECO:0000256" key="5">
    <source>
        <dbReference type="ARBA" id="ARBA00048200"/>
    </source>
</evidence>
<dbReference type="InterPro" id="IPR005913">
    <property type="entry name" value="dTDP_dehydrorham_reduct"/>
</dbReference>
<dbReference type="NCBIfam" id="TIGR01214">
    <property type="entry name" value="rmlD"/>
    <property type="match status" value="1"/>
</dbReference>
<dbReference type="GO" id="GO:0019305">
    <property type="term" value="P:dTDP-rhamnose biosynthetic process"/>
    <property type="evidence" value="ECO:0007669"/>
    <property type="project" value="UniProtKB-UniPathway"/>
</dbReference>
<comment type="similarity">
    <text evidence="2 6">Belongs to the dTDP-4-dehydrorhamnose reductase family.</text>
</comment>
<dbReference type="SUPFAM" id="SSF51735">
    <property type="entry name" value="NAD(P)-binding Rossmann-fold domains"/>
    <property type="match status" value="1"/>
</dbReference>
<evidence type="ECO:0000313" key="9">
    <source>
        <dbReference type="Proteomes" id="UP000219050"/>
    </source>
</evidence>
<dbReference type="EMBL" id="CP021410">
    <property type="protein sequence ID" value="ATI44043.1"/>
    <property type="molecule type" value="Genomic_DNA"/>
</dbReference>
<evidence type="ECO:0000256" key="4">
    <source>
        <dbReference type="ARBA" id="ARBA00017099"/>
    </source>
</evidence>
<dbReference type="RefSeq" id="WP_097374638.1">
    <property type="nucleotide sequence ID" value="NZ_CP021410.1"/>
</dbReference>
<comment type="cofactor">
    <cofactor evidence="6">
        <name>Mg(2+)</name>
        <dbReference type="ChEBI" id="CHEBI:18420"/>
    </cofactor>
    <text evidence="6">Binds 1 Mg(2+) ion per monomer.</text>
</comment>
<reference evidence="8 9" key="1">
    <citation type="submission" date="2017-05" db="EMBL/GenBank/DDBJ databases">
        <title>Comparative genomic and metabolic analysis of manganese-oxidizing mechanisms in Celeribater manganoxidans DY25T: its adaption to the environment of polymetallic nodule.</title>
        <authorList>
            <person name="Wang X."/>
        </authorList>
    </citation>
    <scope>NUCLEOTIDE SEQUENCE [LARGE SCALE GENOMIC DNA]</scope>
    <source>
        <strain evidence="8 9">DY25</strain>
        <plasmid evidence="9">pdy25-f</plasmid>
    </source>
</reference>